<dbReference type="Proteomes" id="UP000265160">
    <property type="component" value="LG15"/>
</dbReference>
<dbReference type="Pfam" id="PF00406">
    <property type="entry name" value="ADK"/>
    <property type="match status" value="1"/>
</dbReference>
<evidence type="ECO:0000313" key="2">
    <source>
        <dbReference type="Ensembl" id="ENSMZEP00005023202.1"/>
    </source>
</evidence>
<feature type="transmembrane region" description="Helical" evidence="1">
    <location>
        <begin position="101"/>
        <end position="131"/>
    </location>
</feature>
<dbReference type="InterPro" id="IPR027417">
    <property type="entry name" value="P-loop_NTPase"/>
</dbReference>
<dbReference type="STRING" id="106582.ENSMZEP00005023202"/>
<protein>
    <submittedName>
        <fullName evidence="2">Uncharacterized protein</fullName>
    </submittedName>
</protein>
<keyword evidence="1" id="KW-0812">Transmembrane</keyword>
<dbReference type="Gene3D" id="3.40.50.300">
    <property type="entry name" value="P-loop containing nucleotide triphosphate hydrolases"/>
    <property type="match status" value="1"/>
</dbReference>
<dbReference type="GeneTree" id="ENSGT00940000180367"/>
<reference evidence="2" key="2">
    <citation type="submission" date="2025-08" db="UniProtKB">
        <authorList>
            <consortium name="Ensembl"/>
        </authorList>
    </citation>
    <scope>IDENTIFICATION</scope>
</reference>
<dbReference type="Ensembl" id="ENSMZET00005023963.1">
    <property type="protein sequence ID" value="ENSMZEP00005023202.1"/>
    <property type="gene ID" value="ENSMZEG00005017156.1"/>
</dbReference>
<keyword evidence="1" id="KW-0472">Membrane</keyword>
<sequence>MAQKMMKTVTGPPKSGKTTVAQIFSQKYGLAQLSIGSVMRMVLDTQGNTDLAIQMKEYLLQGLVVPDELAIQYKGFITCMCDPNLIFGMDFVFFKSRLYNLLYFCWFSVYLIYYDISGISDMCLMALYWSLRTPKWTQRPRLSELGLEPATFRLQGELSTLEPRSLFTLSLK</sequence>
<evidence type="ECO:0000256" key="1">
    <source>
        <dbReference type="SAM" id="Phobius"/>
    </source>
</evidence>
<keyword evidence="1" id="KW-1133">Transmembrane helix</keyword>
<dbReference type="SUPFAM" id="SSF52540">
    <property type="entry name" value="P-loop containing nucleoside triphosphate hydrolases"/>
    <property type="match status" value="1"/>
</dbReference>
<evidence type="ECO:0000313" key="3">
    <source>
        <dbReference type="Proteomes" id="UP000265160"/>
    </source>
</evidence>
<dbReference type="AlphaFoldDB" id="A0A3P9CM93"/>
<accession>A0A3P9CM93</accession>
<reference evidence="2" key="3">
    <citation type="submission" date="2025-09" db="UniProtKB">
        <authorList>
            <consortium name="Ensembl"/>
        </authorList>
    </citation>
    <scope>IDENTIFICATION</scope>
</reference>
<name>A0A3P9CM93_9CICH</name>
<organism evidence="2 3">
    <name type="scientific">Maylandia zebra</name>
    <name type="common">zebra mbuna</name>
    <dbReference type="NCBI Taxonomy" id="106582"/>
    <lineage>
        <taxon>Eukaryota</taxon>
        <taxon>Metazoa</taxon>
        <taxon>Chordata</taxon>
        <taxon>Craniata</taxon>
        <taxon>Vertebrata</taxon>
        <taxon>Euteleostomi</taxon>
        <taxon>Actinopterygii</taxon>
        <taxon>Neopterygii</taxon>
        <taxon>Teleostei</taxon>
        <taxon>Neoteleostei</taxon>
        <taxon>Acanthomorphata</taxon>
        <taxon>Ovalentaria</taxon>
        <taxon>Cichlomorphae</taxon>
        <taxon>Cichliformes</taxon>
        <taxon>Cichlidae</taxon>
        <taxon>African cichlids</taxon>
        <taxon>Pseudocrenilabrinae</taxon>
        <taxon>Haplochromini</taxon>
        <taxon>Maylandia</taxon>
        <taxon>Maylandia zebra complex</taxon>
    </lineage>
</organism>
<keyword evidence="3" id="KW-1185">Reference proteome</keyword>
<reference evidence="2 3" key="1">
    <citation type="journal article" date="2014" name="Nature">
        <title>The genomic substrate for adaptive radiation in African cichlid fish.</title>
        <authorList>
            <person name="Brawand D."/>
            <person name="Wagner C.E."/>
            <person name="Li Y.I."/>
            <person name="Malinsky M."/>
            <person name="Keller I."/>
            <person name="Fan S."/>
            <person name="Simakov O."/>
            <person name="Ng A.Y."/>
            <person name="Lim Z.W."/>
            <person name="Bezault E."/>
            <person name="Turner-Maier J."/>
            <person name="Johnson J."/>
            <person name="Alcazar R."/>
            <person name="Noh H.J."/>
            <person name="Russell P."/>
            <person name="Aken B."/>
            <person name="Alfoldi J."/>
            <person name="Amemiya C."/>
            <person name="Azzouzi N."/>
            <person name="Baroiller J.F."/>
            <person name="Barloy-Hubler F."/>
            <person name="Berlin A."/>
            <person name="Bloomquist R."/>
            <person name="Carleton K.L."/>
            <person name="Conte M.A."/>
            <person name="D'Cotta H."/>
            <person name="Eshel O."/>
            <person name="Gaffney L."/>
            <person name="Galibert F."/>
            <person name="Gante H.F."/>
            <person name="Gnerre S."/>
            <person name="Greuter L."/>
            <person name="Guyon R."/>
            <person name="Haddad N.S."/>
            <person name="Haerty W."/>
            <person name="Harris R.M."/>
            <person name="Hofmann H.A."/>
            <person name="Hourlier T."/>
            <person name="Hulata G."/>
            <person name="Jaffe D.B."/>
            <person name="Lara M."/>
            <person name="Lee A.P."/>
            <person name="MacCallum I."/>
            <person name="Mwaiko S."/>
            <person name="Nikaido M."/>
            <person name="Nishihara H."/>
            <person name="Ozouf-Costaz C."/>
            <person name="Penman D.J."/>
            <person name="Przybylski D."/>
            <person name="Rakotomanga M."/>
            <person name="Renn S.C.P."/>
            <person name="Ribeiro F.J."/>
            <person name="Ron M."/>
            <person name="Salzburger W."/>
            <person name="Sanchez-Pulido L."/>
            <person name="Santos M.E."/>
            <person name="Searle S."/>
            <person name="Sharpe T."/>
            <person name="Swofford R."/>
            <person name="Tan F.J."/>
            <person name="Williams L."/>
            <person name="Young S."/>
            <person name="Yin S."/>
            <person name="Okada N."/>
            <person name="Kocher T.D."/>
            <person name="Miska E.A."/>
            <person name="Lander E.S."/>
            <person name="Venkatesh B."/>
            <person name="Fernald R.D."/>
            <person name="Meyer A."/>
            <person name="Ponting C.P."/>
            <person name="Streelman J.T."/>
            <person name="Lindblad-Toh K."/>
            <person name="Seehausen O."/>
            <person name="Di Palma F."/>
        </authorList>
    </citation>
    <scope>NUCLEOTIDE SEQUENCE</scope>
</reference>
<proteinExistence type="predicted"/>